<reference evidence="3" key="2">
    <citation type="journal article" date="2021" name="PeerJ">
        <title>Extensive microbial diversity within the chicken gut microbiome revealed by metagenomics and culture.</title>
        <authorList>
            <person name="Gilroy R."/>
            <person name="Ravi A."/>
            <person name="Getino M."/>
            <person name="Pursley I."/>
            <person name="Horton D.L."/>
            <person name="Alikhan N.F."/>
            <person name="Baker D."/>
            <person name="Gharbi K."/>
            <person name="Hall N."/>
            <person name="Watson M."/>
            <person name="Adriaenssens E.M."/>
            <person name="Foster-Nyarko E."/>
            <person name="Jarju S."/>
            <person name="Secka A."/>
            <person name="Antonio M."/>
            <person name="Oren A."/>
            <person name="Chaudhuri R.R."/>
            <person name="La Ragione R."/>
            <person name="Hildebrand F."/>
            <person name="Pallen M.J."/>
        </authorList>
    </citation>
    <scope>NUCLEOTIDE SEQUENCE</scope>
    <source>
        <strain evidence="3">CHK183-6373</strain>
    </source>
</reference>
<dbReference type="SUPFAM" id="SSF51735">
    <property type="entry name" value="NAD(P)-binding Rossmann-fold domains"/>
    <property type="match status" value="1"/>
</dbReference>
<proteinExistence type="predicted"/>
<dbReference type="SUPFAM" id="SSF55347">
    <property type="entry name" value="Glyceraldehyde-3-phosphate dehydrogenase-like, C-terminal domain"/>
    <property type="match status" value="1"/>
</dbReference>
<name>A0A9D1P6J0_9FIRM</name>
<dbReference type="AlphaFoldDB" id="A0A9D1P6J0"/>
<dbReference type="InterPro" id="IPR055170">
    <property type="entry name" value="GFO_IDH_MocA-like_dom"/>
</dbReference>
<dbReference type="EMBL" id="DVOT01000056">
    <property type="protein sequence ID" value="HIV26931.1"/>
    <property type="molecule type" value="Genomic_DNA"/>
</dbReference>
<dbReference type="PANTHER" id="PTHR43708:SF8">
    <property type="entry name" value="OXIDOREDUCTASE"/>
    <property type="match status" value="1"/>
</dbReference>
<dbReference type="PANTHER" id="PTHR43708">
    <property type="entry name" value="CONSERVED EXPRESSED OXIDOREDUCTASE (EUROFUNG)"/>
    <property type="match status" value="1"/>
</dbReference>
<evidence type="ECO:0000259" key="2">
    <source>
        <dbReference type="Pfam" id="PF22725"/>
    </source>
</evidence>
<dbReference type="InterPro" id="IPR051317">
    <property type="entry name" value="Gfo/Idh/MocA_oxidoreduct"/>
</dbReference>
<dbReference type="InterPro" id="IPR000683">
    <property type="entry name" value="Gfo/Idh/MocA-like_OxRdtase_N"/>
</dbReference>
<gene>
    <name evidence="3" type="ORF">IAA64_03100</name>
</gene>
<dbReference type="Pfam" id="PF22725">
    <property type="entry name" value="GFO_IDH_MocA_C3"/>
    <property type="match status" value="1"/>
</dbReference>
<dbReference type="Proteomes" id="UP000886884">
    <property type="component" value="Unassembled WGS sequence"/>
</dbReference>
<feature type="domain" description="Gfo/Idh/MocA-like oxidoreductase N-terminal" evidence="1">
    <location>
        <begin position="4"/>
        <end position="124"/>
    </location>
</feature>
<comment type="caution">
    <text evidence="3">The sequence shown here is derived from an EMBL/GenBank/DDBJ whole genome shotgun (WGS) entry which is preliminary data.</text>
</comment>
<protein>
    <submittedName>
        <fullName evidence="3">Gfo/Idh/MocA family oxidoreductase</fullName>
    </submittedName>
</protein>
<dbReference type="InterPro" id="IPR036291">
    <property type="entry name" value="NAD(P)-bd_dom_sf"/>
</dbReference>
<dbReference type="Gene3D" id="3.30.360.10">
    <property type="entry name" value="Dihydrodipicolinate Reductase, domain 2"/>
    <property type="match status" value="1"/>
</dbReference>
<evidence type="ECO:0000313" key="3">
    <source>
        <dbReference type="EMBL" id="HIV26931.1"/>
    </source>
</evidence>
<reference evidence="3" key="1">
    <citation type="submission" date="2020-10" db="EMBL/GenBank/DDBJ databases">
        <authorList>
            <person name="Gilroy R."/>
        </authorList>
    </citation>
    <scope>NUCLEOTIDE SEQUENCE</scope>
    <source>
        <strain evidence="3">CHK183-6373</strain>
    </source>
</reference>
<dbReference type="Gene3D" id="3.40.50.720">
    <property type="entry name" value="NAD(P)-binding Rossmann-like Domain"/>
    <property type="match status" value="1"/>
</dbReference>
<evidence type="ECO:0000259" key="1">
    <source>
        <dbReference type="Pfam" id="PF01408"/>
    </source>
</evidence>
<evidence type="ECO:0000313" key="4">
    <source>
        <dbReference type="Proteomes" id="UP000886884"/>
    </source>
</evidence>
<dbReference type="Pfam" id="PF01408">
    <property type="entry name" value="GFO_IDH_MocA"/>
    <property type="match status" value="1"/>
</dbReference>
<organism evidence="3 4">
    <name type="scientific">Candidatus Ornithocaccomicrobium faecavium</name>
    <dbReference type="NCBI Taxonomy" id="2840890"/>
    <lineage>
        <taxon>Bacteria</taxon>
        <taxon>Bacillati</taxon>
        <taxon>Bacillota</taxon>
        <taxon>Clostridia</taxon>
        <taxon>Candidatus Ornithocaccomicrobium</taxon>
    </lineage>
</organism>
<dbReference type="GO" id="GO:0000166">
    <property type="term" value="F:nucleotide binding"/>
    <property type="evidence" value="ECO:0007669"/>
    <property type="project" value="InterPro"/>
</dbReference>
<sequence>MKILRVAILGQGRSGRDIHGAHILKDERFKVCAIVDPLADRRSRAMQEYGLPESDVYASPEGLYGRSDIDFVINATPSPLHQPLAIDLMRHGFNVLQEKPIAATVAEVDELAKVIAETGRSYMIFLQSRYAPQFVKVREIVDSGVLGRIVEIKITTSSFGRRWDWQTLQENVAGSLYNSGPHPVGQALEFLNSYDSMPQVFCWMDRVNTFGDAEDFVKLILRAPDRPLVEVEVSCCDAYVPYTFDVQGSCGTLIATAQGIRWKYFKPEEAPPQKLIRTPLSNAKGLPAYCSESLKWYEESLDASNIVDNVFADATRRMYDDVYEHLVHGRPLGVTLKQVRQQIAVMEEAHRQNPMSRLTEEHL</sequence>
<accession>A0A9D1P6J0</accession>
<feature type="domain" description="GFO/IDH/MocA-like oxidoreductase" evidence="2">
    <location>
        <begin position="134"/>
        <end position="253"/>
    </location>
</feature>